<keyword evidence="2" id="KW-1185">Reference proteome</keyword>
<protein>
    <submittedName>
        <fullName evidence="1">Uncharacterized protein</fullName>
    </submittedName>
</protein>
<reference evidence="1" key="2">
    <citation type="submission" date="2023-04" db="EMBL/GenBank/DDBJ databases">
        <authorList>
            <person name="Bruccoleri R.E."/>
            <person name="Oakeley E.J."/>
            <person name="Faust A.-M."/>
            <person name="Dessus-Babus S."/>
            <person name="Altorfer M."/>
            <person name="Burckhardt D."/>
            <person name="Oertli M."/>
            <person name="Naumann U."/>
            <person name="Petersen F."/>
            <person name="Wong J."/>
        </authorList>
    </citation>
    <scope>NUCLEOTIDE SEQUENCE</scope>
    <source>
        <strain evidence="1">GSM-AAB239-AS_SAM_17_03QT</strain>
        <tissue evidence="1">Leaf</tissue>
    </source>
</reference>
<sequence length="73" mass="7974">MSKFWGTIDRLIVGDQSRSGFVSDTKDNRVAVESEASLLGGLQAPLITRTFPEQGKYACRTLIYSMGQSPGFS</sequence>
<organism evidence="1 2">
    <name type="scientific">Iris pallida</name>
    <name type="common">Sweet iris</name>
    <dbReference type="NCBI Taxonomy" id="29817"/>
    <lineage>
        <taxon>Eukaryota</taxon>
        <taxon>Viridiplantae</taxon>
        <taxon>Streptophyta</taxon>
        <taxon>Embryophyta</taxon>
        <taxon>Tracheophyta</taxon>
        <taxon>Spermatophyta</taxon>
        <taxon>Magnoliopsida</taxon>
        <taxon>Liliopsida</taxon>
        <taxon>Asparagales</taxon>
        <taxon>Iridaceae</taxon>
        <taxon>Iridoideae</taxon>
        <taxon>Irideae</taxon>
        <taxon>Iris</taxon>
    </lineage>
</organism>
<gene>
    <name evidence="1" type="ORF">M6B38_224655</name>
</gene>
<reference evidence="1" key="1">
    <citation type="journal article" date="2023" name="GigaByte">
        <title>Genome assembly of the bearded iris, Iris pallida Lam.</title>
        <authorList>
            <person name="Bruccoleri R.E."/>
            <person name="Oakeley E.J."/>
            <person name="Faust A.M.E."/>
            <person name="Altorfer M."/>
            <person name="Dessus-Babus S."/>
            <person name="Burckhardt D."/>
            <person name="Oertli M."/>
            <person name="Naumann U."/>
            <person name="Petersen F."/>
            <person name="Wong J."/>
        </authorList>
    </citation>
    <scope>NUCLEOTIDE SEQUENCE</scope>
    <source>
        <strain evidence="1">GSM-AAB239-AS_SAM_17_03QT</strain>
    </source>
</reference>
<accession>A0AAX6DUH0</accession>
<evidence type="ECO:0000313" key="2">
    <source>
        <dbReference type="Proteomes" id="UP001140949"/>
    </source>
</evidence>
<comment type="caution">
    <text evidence="1">The sequence shown here is derived from an EMBL/GenBank/DDBJ whole genome shotgun (WGS) entry which is preliminary data.</text>
</comment>
<dbReference type="EMBL" id="JANAVB010041817">
    <property type="protein sequence ID" value="KAJ6795472.1"/>
    <property type="molecule type" value="Genomic_DNA"/>
</dbReference>
<dbReference type="AlphaFoldDB" id="A0AAX6DUH0"/>
<evidence type="ECO:0000313" key="1">
    <source>
        <dbReference type="EMBL" id="KAJ6795472.1"/>
    </source>
</evidence>
<dbReference type="Proteomes" id="UP001140949">
    <property type="component" value="Unassembled WGS sequence"/>
</dbReference>
<proteinExistence type="predicted"/>
<name>A0AAX6DUH0_IRIPA</name>